<feature type="DNA-binding region" description="H-T-H motif" evidence="4">
    <location>
        <begin position="28"/>
        <end position="47"/>
    </location>
</feature>
<evidence type="ECO:0000259" key="5">
    <source>
        <dbReference type="PROSITE" id="PS50977"/>
    </source>
</evidence>
<dbReference type="PRINTS" id="PR00455">
    <property type="entry name" value="HTHTETR"/>
</dbReference>
<reference evidence="7" key="1">
    <citation type="submission" date="2016-10" db="EMBL/GenBank/DDBJ databases">
        <authorList>
            <person name="Varghese N."/>
            <person name="Submissions S."/>
        </authorList>
    </citation>
    <scope>NUCLEOTIDE SEQUENCE [LARGE SCALE GENOMIC DNA]</scope>
    <source>
        <strain evidence="7">CGMCC 4.3530</strain>
    </source>
</reference>
<evidence type="ECO:0000256" key="4">
    <source>
        <dbReference type="PROSITE-ProRule" id="PRU00335"/>
    </source>
</evidence>
<dbReference type="SUPFAM" id="SSF46689">
    <property type="entry name" value="Homeodomain-like"/>
    <property type="match status" value="1"/>
</dbReference>
<dbReference type="PANTHER" id="PTHR30055:SF234">
    <property type="entry name" value="HTH-TYPE TRANSCRIPTIONAL REGULATOR BETI"/>
    <property type="match status" value="1"/>
</dbReference>
<evidence type="ECO:0000313" key="6">
    <source>
        <dbReference type="EMBL" id="SDX91110.1"/>
    </source>
</evidence>
<dbReference type="InterPro" id="IPR023772">
    <property type="entry name" value="DNA-bd_HTH_TetR-type_CS"/>
</dbReference>
<keyword evidence="2 4" id="KW-0238">DNA-binding</keyword>
<accession>A0A1H3FJK7</accession>
<evidence type="ECO:0000256" key="3">
    <source>
        <dbReference type="ARBA" id="ARBA00023163"/>
    </source>
</evidence>
<dbReference type="Gene3D" id="1.10.357.10">
    <property type="entry name" value="Tetracycline Repressor, domain 2"/>
    <property type="match status" value="1"/>
</dbReference>
<name>A0A1H3FJK7_9PSEU</name>
<dbReference type="PANTHER" id="PTHR30055">
    <property type="entry name" value="HTH-TYPE TRANSCRIPTIONAL REGULATOR RUTR"/>
    <property type="match status" value="1"/>
</dbReference>
<dbReference type="OrthoDB" id="3682047at2"/>
<dbReference type="InterPro" id="IPR001647">
    <property type="entry name" value="HTH_TetR"/>
</dbReference>
<keyword evidence="1" id="KW-0805">Transcription regulation</keyword>
<evidence type="ECO:0000256" key="1">
    <source>
        <dbReference type="ARBA" id="ARBA00023015"/>
    </source>
</evidence>
<dbReference type="InterPro" id="IPR050109">
    <property type="entry name" value="HTH-type_TetR-like_transc_reg"/>
</dbReference>
<dbReference type="GO" id="GO:0000976">
    <property type="term" value="F:transcription cis-regulatory region binding"/>
    <property type="evidence" value="ECO:0007669"/>
    <property type="project" value="TreeGrafter"/>
</dbReference>
<dbReference type="EMBL" id="FNOK01000017">
    <property type="protein sequence ID" value="SDX91110.1"/>
    <property type="molecule type" value="Genomic_DNA"/>
</dbReference>
<organism evidence="6 7">
    <name type="scientific">Saccharopolyspora shandongensis</name>
    <dbReference type="NCBI Taxonomy" id="418495"/>
    <lineage>
        <taxon>Bacteria</taxon>
        <taxon>Bacillati</taxon>
        <taxon>Actinomycetota</taxon>
        <taxon>Actinomycetes</taxon>
        <taxon>Pseudonocardiales</taxon>
        <taxon>Pseudonocardiaceae</taxon>
        <taxon>Saccharopolyspora</taxon>
    </lineage>
</organism>
<dbReference type="AlphaFoldDB" id="A0A1H3FJK7"/>
<evidence type="ECO:0000313" key="7">
    <source>
        <dbReference type="Proteomes" id="UP000199529"/>
    </source>
</evidence>
<dbReference type="InterPro" id="IPR009057">
    <property type="entry name" value="Homeodomain-like_sf"/>
</dbReference>
<protein>
    <submittedName>
        <fullName evidence="6">Transcriptional regulator, TetR family</fullName>
    </submittedName>
</protein>
<dbReference type="RefSeq" id="WP_093267241.1">
    <property type="nucleotide sequence ID" value="NZ_FNOK01000017.1"/>
</dbReference>
<dbReference type="PROSITE" id="PS50977">
    <property type="entry name" value="HTH_TETR_2"/>
    <property type="match status" value="1"/>
</dbReference>
<keyword evidence="7" id="KW-1185">Reference proteome</keyword>
<gene>
    <name evidence="6" type="ORF">SAMN05216215_101741</name>
</gene>
<keyword evidence="3" id="KW-0804">Transcription</keyword>
<dbReference type="Proteomes" id="UP000199529">
    <property type="component" value="Unassembled WGS sequence"/>
</dbReference>
<dbReference type="Pfam" id="PF00440">
    <property type="entry name" value="TetR_N"/>
    <property type="match status" value="1"/>
</dbReference>
<dbReference type="GO" id="GO:0003700">
    <property type="term" value="F:DNA-binding transcription factor activity"/>
    <property type="evidence" value="ECO:0007669"/>
    <property type="project" value="TreeGrafter"/>
</dbReference>
<dbReference type="STRING" id="418495.SAMN05216215_101741"/>
<evidence type="ECO:0000256" key="2">
    <source>
        <dbReference type="ARBA" id="ARBA00023125"/>
    </source>
</evidence>
<sequence>MTQPTERADRILDAAGELMIRLGYRKVTIEDIARQAGIGKGTVYLHWRTKERLFESLFLRESAGLTAELIDRVRRDPEEVRPHRFMQTSFLATQRRPLMRALVTGDAELLGNLKQGQAQSRGQEFTGRYVELITKYGLVRDDVPHLVFSLYATVTGFFLLENLNPAIEALDDQAKAEALAQTIHRAFEPDDGPDRSSLTAAAAEISALFDEINANYRKWIYTSGITSERA</sequence>
<dbReference type="PROSITE" id="PS01081">
    <property type="entry name" value="HTH_TETR_1"/>
    <property type="match status" value="1"/>
</dbReference>
<feature type="domain" description="HTH tetR-type" evidence="5">
    <location>
        <begin position="5"/>
        <end position="65"/>
    </location>
</feature>
<proteinExistence type="predicted"/>